<gene>
    <name evidence="4" type="ORF">C8N29_11922</name>
</gene>
<dbReference type="InterPro" id="IPR009742">
    <property type="entry name" value="Curlin_rpt"/>
</dbReference>
<dbReference type="OrthoDB" id="5723667at2"/>
<feature type="signal peptide" evidence="3">
    <location>
        <begin position="1"/>
        <end position="18"/>
    </location>
</feature>
<evidence type="ECO:0000256" key="1">
    <source>
        <dbReference type="ARBA" id="ARBA00009766"/>
    </source>
</evidence>
<dbReference type="GO" id="GO:0009289">
    <property type="term" value="C:pilus"/>
    <property type="evidence" value="ECO:0007669"/>
    <property type="project" value="InterPro"/>
</dbReference>
<keyword evidence="5" id="KW-1185">Reference proteome</keyword>
<reference evidence="4 5" key="1">
    <citation type="submission" date="2018-04" db="EMBL/GenBank/DDBJ databases">
        <title>Genomic Encyclopedia of Archaeal and Bacterial Type Strains, Phase II (KMG-II): from individual species to whole genera.</title>
        <authorList>
            <person name="Goeker M."/>
        </authorList>
    </citation>
    <scope>NUCLEOTIDE SEQUENCE [LARGE SCALE GENOMIC DNA]</scope>
    <source>
        <strain evidence="4 5">DSM 5822</strain>
    </source>
</reference>
<feature type="chain" id="PRO_5031024853" evidence="3">
    <location>
        <begin position="19"/>
        <end position="185"/>
    </location>
</feature>
<dbReference type="Proteomes" id="UP000244223">
    <property type="component" value="Unassembled WGS sequence"/>
</dbReference>
<comment type="similarity">
    <text evidence="1">Belongs to the CsgA/CsgB family.</text>
</comment>
<keyword evidence="2 3" id="KW-0732">Signal</keyword>
<dbReference type="Pfam" id="PF07012">
    <property type="entry name" value="Curlin_rpt"/>
    <property type="match status" value="1"/>
</dbReference>
<sequence length="185" mass="19824">MSKKYGYVLAVLISPVFAADPLDVQDIDLKADSFRAANTGAMPVTYEDEILIHQIGIANYARSEQFGVIEANASIRQTGNHNASGTYQADGVSNLINLTQQGDNNFALISQSGDINSANINQLNDNNRLTLDQQGANNTANIDQFGNSSLIFNQTGDQTANITLSNTAQGSITQISPTLTLDIQN</sequence>
<comment type="caution">
    <text evidence="4">The sequence shown here is derived from an EMBL/GenBank/DDBJ whole genome shotgun (WGS) entry which is preliminary data.</text>
</comment>
<evidence type="ECO:0000313" key="4">
    <source>
        <dbReference type="EMBL" id="PTQ87375.1"/>
    </source>
</evidence>
<evidence type="ECO:0000313" key="5">
    <source>
        <dbReference type="Proteomes" id="UP000244223"/>
    </source>
</evidence>
<dbReference type="RefSeq" id="WP_107866789.1">
    <property type="nucleotide sequence ID" value="NZ_QAON01000019.1"/>
</dbReference>
<dbReference type="GO" id="GO:0007155">
    <property type="term" value="P:cell adhesion"/>
    <property type="evidence" value="ECO:0007669"/>
    <property type="project" value="InterPro"/>
</dbReference>
<evidence type="ECO:0000256" key="3">
    <source>
        <dbReference type="SAM" id="SignalP"/>
    </source>
</evidence>
<accession>A0A2T5IU43</accession>
<dbReference type="AlphaFoldDB" id="A0A2T5IU43"/>
<protein>
    <submittedName>
        <fullName evidence="4">Curlin associated repeat-containing protein</fullName>
    </submittedName>
</protein>
<organism evidence="4 5">
    <name type="scientific">Agitococcus lubricus</name>
    <dbReference type="NCBI Taxonomy" id="1077255"/>
    <lineage>
        <taxon>Bacteria</taxon>
        <taxon>Pseudomonadati</taxon>
        <taxon>Pseudomonadota</taxon>
        <taxon>Gammaproteobacteria</taxon>
        <taxon>Moraxellales</taxon>
        <taxon>Moraxellaceae</taxon>
        <taxon>Agitococcus</taxon>
    </lineage>
</organism>
<evidence type="ECO:0000256" key="2">
    <source>
        <dbReference type="ARBA" id="ARBA00022729"/>
    </source>
</evidence>
<dbReference type="EMBL" id="QAON01000019">
    <property type="protein sequence ID" value="PTQ87375.1"/>
    <property type="molecule type" value="Genomic_DNA"/>
</dbReference>
<name>A0A2T5IU43_9GAMM</name>
<proteinExistence type="inferred from homology"/>